<keyword evidence="2" id="KW-0201">Cytochrome c-type biogenesis</keyword>
<dbReference type="InterPro" id="IPR000866">
    <property type="entry name" value="AhpC/TSA"/>
</dbReference>
<protein>
    <submittedName>
        <fullName evidence="7">AhpC/TSA family protein</fullName>
    </submittedName>
</protein>
<keyword evidence="3" id="KW-1015">Disulfide bond</keyword>
<dbReference type="InterPro" id="IPR025380">
    <property type="entry name" value="DUF4369"/>
</dbReference>
<dbReference type="GO" id="GO:0016491">
    <property type="term" value="F:oxidoreductase activity"/>
    <property type="evidence" value="ECO:0007669"/>
    <property type="project" value="InterPro"/>
</dbReference>
<feature type="signal peptide" evidence="5">
    <location>
        <begin position="1"/>
        <end position="19"/>
    </location>
</feature>
<dbReference type="PROSITE" id="PS51352">
    <property type="entry name" value="THIOREDOXIN_2"/>
    <property type="match status" value="1"/>
</dbReference>
<dbReference type="InterPro" id="IPR050553">
    <property type="entry name" value="Thioredoxin_ResA/DsbE_sf"/>
</dbReference>
<dbReference type="Proteomes" id="UP000479773">
    <property type="component" value="Unassembled WGS sequence"/>
</dbReference>
<proteinExistence type="predicted"/>
<evidence type="ECO:0000256" key="4">
    <source>
        <dbReference type="ARBA" id="ARBA00023284"/>
    </source>
</evidence>
<dbReference type="Pfam" id="PF00578">
    <property type="entry name" value="AhpC-TSA"/>
    <property type="match status" value="1"/>
</dbReference>
<dbReference type="InterPro" id="IPR036249">
    <property type="entry name" value="Thioredoxin-like_sf"/>
</dbReference>
<dbReference type="InterPro" id="IPR013766">
    <property type="entry name" value="Thioredoxin_domain"/>
</dbReference>
<evidence type="ECO:0000256" key="5">
    <source>
        <dbReference type="SAM" id="SignalP"/>
    </source>
</evidence>
<keyword evidence="4" id="KW-0676">Redox-active center</keyword>
<keyword evidence="5" id="KW-0732">Signal</keyword>
<comment type="caution">
    <text evidence="7">The sequence shown here is derived from an EMBL/GenBank/DDBJ whole genome shotgun (WGS) entry which is preliminary data.</text>
</comment>
<reference evidence="7 8" key="1">
    <citation type="journal article" date="2019" name="Nat. Med.">
        <title>A library of human gut bacterial isolates paired with longitudinal multiomics data enables mechanistic microbiome research.</title>
        <authorList>
            <person name="Poyet M."/>
            <person name="Groussin M."/>
            <person name="Gibbons S.M."/>
            <person name="Avila-Pacheco J."/>
            <person name="Jiang X."/>
            <person name="Kearney S.M."/>
            <person name="Perrotta A.R."/>
            <person name="Berdy B."/>
            <person name="Zhao S."/>
            <person name="Lieberman T.D."/>
            <person name="Swanson P.K."/>
            <person name="Smith M."/>
            <person name="Roesemann S."/>
            <person name="Alexander J.E."/>
            <person name="Rich S.A."/>
            <person name="Livny J."/>
            <person name="Vlamakis H."/>
            <person name="Clish C."/>
            <person name="Bullock K."/>
            <person name="Deik A."/>
            <person name="Scott J."/>
            <person name="Pierce K.A."/>
            <person name="Xavier R.J."/>
            <person name="Alm E.J."/>
        </authorList>
    </citation>
    <scope>NUCLEOTIDE SEQUENCE [LARGE SCALE GENOMIC DNA]</scope>
    <source>
        <strain evidence="7 8">BIOML-A106</strain>
    </source>
</reference>
<dbReference type="EMBL" id="VWEQ01000096">
    <property type="protein sequence ID" value="KAA4746361.1"/>
    <property type="molecule type" value="Genomic_DNA"/>
</dbReference>
<evidence type="ECO:0000256" key="2">
    <source>
        <dbReference type="ARBA" id="ARBA00022748"/>
    </source>
</evidence>
<dbReference type="InterPro" id="IPR017937">
    <property type="entry name" value="Thioredoxin_CS"/>
</dbReference>
<feature type="domain" description="Thioredoxin" evidence="6">
    <location>
        <begin position="240"/>
        <end position="382"/>
    </location>
</feature>
<dbReference type="GO" id="GO:0016209">
    <property type="term" value="F:antioxidant activity"/>
    <property type="evidence" value="ECO:0007669"/>
    <property type="project" value="InterPro"/>
</dbReference>
<dbReference type="PANTHER" id="PTHR42852:SF6">
    <property type="entry name" value="THIOL:DISULFIDE INTERCHANGE PROTEIN DSBE"/>
    <property type="match status" value="1"/>
</dbReference>
<dbReference type="Pfam" id="PF14289">
    <property type="entry name" value="DUF4369"/>
    <property type="match status" value="1"/>
</dbReference>
<dbReference type="GO" id="GO:0017004">
    <property type="term" value="P:cytochrome complex assembly"/>
    <property type="evidence" value="ECO:0007669"/>
    <property type="project" value="UniProtKB-KW"/>
</dbReference>
<name>A0A642EV94_BACFG</name>
<dbReference type="GO" id="GO:0030313">
    <property type="term" value="C:cell envelope"/>
    <property type="evidence" value="ECO:0007669"/>
    <property type="project" value="UniProtKB-SubCell"/>
</dbReference>
<dbReference type="SUPFAM" id="SSF52833">
    <property type="entry name" value="Thioredoxin-like"/>
    <property type="match status" value="1"/>
</dbReference>
<dbReference type="PANTHER" id="PTHR42852">
    <property type="entry name" value="THIOL:DISULFIDE INTERCHANGE PROTEIN DSBE"/>
    <property type="match status" value="1"/>
</dbReference>
<evidence type="ECO:0000256" key="1">
    <source>
        <dbReference type="ARBA" id="ARBA00004196"/>
    </source>
</evidence>
<dbReference type="CDD" id="cd02966">
    <property type="entry name" value="TlpA_like_family"/>
    <property type="match status" value="1"/>
</dbReference>
<dbReference type="PROSITE" id="PS00194">
    <property type="entry name" value="THIOREDOXIN_1"/>
    <property type="match status" value="1"/>
</dbReference>
<evidence type="ECO:0000259" key="6">
    <source>
        <dbReference type="PROSITE" id="PS51352"/>
    </source>
</evidence>
<feature type="chain" id="PRO_5030147170" evidence="5">
    <location>
        <begin position="20"/>
        <end position="383"/>
    </location>
</feature>
<organism evidence="7 8">
    <name type="scientific">Bacteroides fragilis</name>
    <dbReference type="NCBI Taxonomy" id="817"/>
    <lineage>
        <taxon>Bacteria</taxon>
        <taxon>Pseudomonadati</taxon>
        <taxon>Bacteroidota</taxon>
        <taxon>Bacteroidia</taxon>
        <taxon>Bacteroidales</taxon>
        <taxon>Bacteroidaceae</taxon>
        <taxon>Bacteroides</taxon>
    </lineage>
</organism>
<sequence>MKKWITLSVGLLMSGFLFGQTENTQEKEQPMKGYEINGLITGKYTGMVYLVKEDGMHGPQTKVDSCEVIDGRFQFKGDSVPEQSVIYFIQSHDEQLAPVFLEAGQINMTMRADYFLGSSTKGTINNNLWTLHQLQTRYWIDSMLLASNTHYMRYGRGNLAVEDSLFKFRTWEQNTKKLNMEKNMVRFYNDQAFAPFIMLFEMTNELSLNELKELRGQLNEKLNDHPYTKELDEIIANKEFRVGIEAPEFSIKGMDGEDIELKNFIGKYILLDFWASWCGPCRNEMPNVVKLYKECKGKNFEIIGISLDQKPEPWKKAVKDLKMTWPQACDFQVWYGPVARRYNLTAVPYTVLINPEGKIEALNLRGEELITTIKTLLKNNKKK</sequence>
<gene>
    <name evidence="7" type="ORF">F3B44_24665</name>
</gene>
<evidence type="ECO:0000256" key="3">
    <source>
        <dbReference type="ARBA" id="ARBA00023157"/>
    </source>
</evidence>
<evidence type="ECO:0000313" key="8">
    <source>
        <dbReference type="Proteomes" id="UP000479773"/>
    </source>
</evidence>
<dbReference type="Gene3D" id="3.40.30.10">
    <property type="entry name" value="Glutaredoxin"/>
    <property type="match status" value="1"/>
</dbReference>
<evidence type="ECO:0000313" key="7">
    <source>
        <dbReference type="EMBL" id="KAA4746361.1"/>
    </source>
</evidence>
<dbReference type="AlphaFoldDB" id="A0A642EV94"/>
<comment type="subcellular location">
    <subcellularLocation>
        <location evidence="1">Cell envelope</location>
    </subcellularLocation>
</comment>
<accession>A0A642EV94</accession>